<evidence type="ECO:0000313" key="3">
    <source>
        <dbReference type="Proteomes" id="UP001501161"/>
    </source>
</evidence>
<reference evidence="2 3" key="1">
    <citation type="journal article" date="2019" name="Int. J. Syst. Evol. Microbiol.">
        <title>The Global Catalogue of Microorganisms (GCM) 10K type strain sequencing project: providing services to taxonomists for standard genome sequencing and annotation.</title>
        <authorList>
            <consortium name="The Broad Institute Genomics Platform"/>
            <consortium name="The Broad Institute Genome Sequencing Center for Infectious Disease"/>
            <person name="Wu L."/>
            <person name="Ma J."/>
        </authorList>
    </citation>
    <scope>NUCLEOTIDE SEQUENCE [LARGE SCALE GENOMIC DNA]</scope>
    <source>
        <strain evidence="2 3">JCM 13813</strain>
    </source>
</reference>
<feature type="region of interest" description="Disordered" evidence="1">
    <location>
        <begin position="37"/>
        <end position="66"/>
    </location>
</feature>
<name>A0ABN2XT02_9ACTN</name>
<feature type="compositionally biased region" description="Low complexity" evidence="1">
    <location>
        <begin position="42"/>
        <end position="57"/>
    </location>
</feature>
<dbReference type="Proteomes" id="UP001501161">
    <property type="component" value="Unassembled WGS sequence"/>
</dbReference>
<comment type="caution">
    <text evidence="2">The sequence shown here is derived from an EMBL/GenBank/DDBJ whole genome shotgun (WGS) entry which is preliminary data.</text>
</comment>
<gene>
    <name evidence="2" type="ORF">GCM10009726_36950</name>
</gene>
<organism evidence="2 3">
    <name type="scientific">Nocardioides furvisabuli</name>
    <dbReference type="NCBI Taxonomy" id="375542"/>
    <lineage>
        <taxon>Bacteria</taxon>
        <taxon>Bacillati</taxon>
        <taxon>Actinomycetota</taxon>
        <taxon>Actinomycetes</taxon>
        <taxon>Propionibacteriales</taxon>
        <taxon>Nocardioidaceae</taxon>
        <taxon>Nocardioides</taxon>
    </lineage>
</organism>
<proteinExistence type="predicted"/>
<evidence type="ECO:0000256" key="1">
    <source>
        <dbReference type="SAM" id="MobiDB-lite"/>
    </source>
</evidence>
<evidence type="ECO:0000313" key="2">
    <source>
        <dbReference type="EMBL" id="GAA2117017.1"/>
    </source>
</evidence>
<accession>A0ABN2XT02</accession>
<dbReference type="EMBL" id="BAAAMQ010000017">
    <property type="protein sequence ID" value="GAA2117017.1"/>
    <property type="molecule type" value="Genomic_DNA"/>
</dbReference>
<protein>
    <submittedName>
        <fullName evidence="2">Uncharacterized protein</fullName>
    </submittedName>
</protein>
<sequence length="293" mass="30042">MERVGGAVRHTTMTLRHVVAALALTLPLAACSTEEEMRAVDPSGSGDPAAATSGAAPTPVPDGEVRTNGLVTVLDDGDGPEMCLGAIAESYPPQCGGPALADFDFGDVGAERASGVTWGSYALTGTFDQTTFTVTDAIPAALYDVVAEPEAGGLEPACETPATTDTTRTTPQDMDATLAAASALPTYATAWLSGATINVAVTEDAAGAEAELRRTWGGMLCVTTVERTEADLDRVNRELQSALGDALLTSGSYAPDSLDAQVVFDDGSIQAWADETWGEGLVKVTSALQPVEG</sequence>
<keyword evidence="3" id="KW-1185">Reference proteome</keyword>